<comment type="caution">
    <text evidence="3">The sequence shown here is derived from an EMBL/GenBank/DDBJ whole genome shotgun (WGS) entry which is preliminary data.</text>
</comment>
<reference evidence="3" key="1">
    <citation type="submission" date="2020-09" db="EMBL/GenBank/DDBJ databases">
        <authorList>
            <person name="Kim M.K."/>
        </authorList>
    </citation>
    <scope>NUCLEOTIDE SEQUENCE</scope>
    <source>
        <strain evidence="3">BT702</strain>
    </source>
</reference>
<gene>
    <name evidence="3" type="ORF">IC229_05065</name>
</gene>
<dbReference type="InterPro" id="IPR025269">
    <property type="entry name" value="SAM-like_dom"/>
</dbReference>
<dbReference type="AlphaFoldDB" id="A0A926XTF7"/>
<name>A0A926XTF7_9BACT</name>
<dbReference type="Proteomes" id="UP000598820">
    <property type="component" value="Unassembled WGS sequence"/>
</dbReference>
<protein>
    <submittedName>
        <fullName evidence="3">Phage integrase SAM-like domain-containing protein</fullName>
    </submittedName>
</protein>
<dbReference type="InterPro" id="IPR010998">
    <property type="entry name" value="Integrase_recombinase_N"/>
</dbReference>
<keyword evidence="4" id="KW-1185">Reference proteome</keyword>
<evidence type="ECO:0000313" key="3">
    <source>
        <dbReference type="EMBL" id="MBD2699994.1"/>
    </source>
</evidence>
<dbReference type="Pfam" id="PF13102">
    <property type="entry name" value="Phage_int_SAM_5"/>
    <property type="match status" value="1"/>
</dbReference>
<proteinExistence type="predicted"/>
<dbReference type="Gene3D" id="1.10.150.130">
    <property type="match status" value="1"/>
</dbReference>
<dbReference type="GO" id="GO:0003677">
    <property type="term" value="F:DNA binding"/>
    <property type="evidence" value="ECO:0007669"/>
    <property type="project" value="UniProtKB-KW"/>
</dbReference>
<dbReference type="RefSeq" id="WP_190885856.1">
    <property type="nucleotide sequence ID" value="NZ_JACWZY010000003.1"/>
</dbReference>
<dbReference type="EMBL" id="JACWZY010000003">
    <property type="protein sequence ID" value="MBD2699994.1"/>
    <property type="molecule type" value="Genomic_DNA"/>
</dbReference>
<evidence type="ECO:0000313" key="4">
    <source>
        <dbReference type="Proteomes" id="UP000598820"/>
    </source>
</evidence>
<evidence type="ECO:0000256" key="1">
    <source>
        <dbReference type="ARBA" id="ARBA00023125"/>
    </source>
</evidence>
<organism evidence="3 4">
    <name type="scientific">Spirosoma profusum</name>
    <dbReference type="NCBI Taxonomy" id="2771354"/>
    <lineage>
        <taxon>Bacteria</taxon>
        <taxon>Pseudomonadati</taxon>
        <taxon>Bacteroidota</taxon>
        <taxon>Cytophagia</taxon>
        <taxon>Cytophagales</taxon>
        <taxon>Cytophagaceae</taxon>
        <taxon>Spirosoma</taxon>
    </lineage>
</organism>
<evidence type="ECO:0000259" key="2">
    <source>
        <dbReference type="Pfam" id="PF13102"/>
    </source>
</evidence>
<sequence length="173" mass="19933">MKVTLREKPIGSGRKSLYLDFYPPISHPETGKPTHREFLGLYVYDKPRLDLERRHNKETCLLGENICAKRQLSIQSGHYGFLKKTATNLDFLALFKTQVQQEKQKRSLGSRNNWMSVYQHLEHFSGGKLLAGDVTEDFYKQFRQYLTTAKTLNTNRTVNTALSHNSAAGYFTV</sequence>
<accession>A0A926XTF7</accession>
<feature type="domain" description="Phage integrase SAM-like" evidence="2">
    <location>
        <begin position="90"/>
        <end position="172"/>
    </location>
</feature>
<keyword evidence="1" id="KW-0238">DNA-binding</keyword>